<reference evidence="2" key="1">
    <citation type="submission" date="2020-02" db="EMBL/GenBank/DDBJ databases">
        <authorList>
            <person name="Meier V. D."/>
        </authorList>
    </citation>
    <scope>NUCLEOTIDE SEQUENCE</scope>
    <source>
        <strain evidence="2">AVDCRST_MAG20</strain>
    </source>
</reference>
<organism evidence="2">
    <name type="scientific">uncultured Acidimicrobiales bacterium</name>
    <dbReference type="NCBI Taxonomy" id="310071"/>
    <lineage>
        <taxon>Bacteria</taxon>
        <taxon>Bacillati</taxon>
        <taxon>Actinomycetota</taxon>
        <taxon>Acidimicrobiia</taxon>
        <taxon>Acidimicrobiales</taxon>
        <taxon>environmental samples</taxon>
    </lineage>
</organism>
<evidence type="ECO:0000313" key="2">
    <source>
        <dbReference type="EMBL" id="CAA9252078.1"/>
    </source>
</evidence>
<name>A0A6J4IJH4_9ACTN</name>
<proteinExistence type="predicted"/>
<feature type="non-terminal residue" evidence="2">
    <location>
        <position position="130"/>
    </location>
</feature>
<feature type="non-terminal residue" evidence="2">
    <location>
        <position position="1"/>
    </location>
</feature>
<feature type="compositionally biased region" description="Basic residues" evidence="1">
    <location>
        <begin position="116"/>
        <end position="130"/>
    </location>
</feature>
<dbReference type="AlphaFoldDB" id="A0A6J4IJH4"/>
<feature type="compositionally biased region" description="Polar residues" evidence="1">
    <location>
        <begin position="16"/>
        <end position="30"/>
    </location>
</feature>
<feature type="region of interest" description="Disordered" evidence="1">
    <location>
        <begin position="1"/>
        <end position="130"/>
    </location>
</feature>
<feature type="compositionally biased region" description="Low complexity" evidence="1">
    <location>
        <begin position="40"/>
        <end position="115"/>
    </location>
</feature>
<gene>
    <name evidence="2" type="ORF">AVDCRST_MAG20-2260</name>
</gene>
<sequence>WSSGACSCAARPLAPTTGSPSAPSGCSPTAPTRAAGCGWSPSRRSTPPAAPARSGHPTSASAMRSSRASCPGSRRSLRCSRPSPTPTPRSTRTVRPSCRSSSGSGCGGSRTTCCRTRSRSGPSRRGRSGG</sequence>
<protein>
    <submittedName>
        <fullName evidence="2">Uncharacterized protein</fullName>
    </submittedName>
</protein>
<accession>A0A6J4IJH4</accession>
<dbReference type="EMBL" id="CADCSY010000103">
    <property type="protein sequence ID" value="CAA9252078.1"/>
    <property type="molecule type" value="Genomic_DNA"/>
</dbReference>
<evidence type="ECO:0000256" key="1">
    <source>
        <dbReference type="SAM" id="MobiDB-lite"/>
    </source>
</evidence>